<dbReference type="GO" id="GO:0003677">
    <property type="term" value="F:DNA binding"/>
    <property type="evidence" value="ECO:0007669"/>
    <property type="project" value="InterPro"/>
</dbReference>
<evidence type="ECO:0000259" key="2">
    <source>
        <dbReference type="PROSITE" id="PS51192"/>
    </source>
</evidence>
<dbReference type="AlphaFoldDB" id="A0A6N9YMF2"/>
<dbReference type="GO" id="GO:0005524">
    <property type="term" value="F:ATP binding"/>
    <property type="evidence" value="ECO:0007669"/>
    <property type="project" value="InterPro"/>
</dbReference>
<comment type="caution">
    <text evidence="3">The sequence shown here is derived from an EMBL/GenBank/DDBJ whole genome shotgun (WGS) entry which is preliminary data.</text>
</comment>
<dbReference type="GO" id="GO:0004386">
    <property type="term" value="F:helicase activity"/>
    <property type="evidence" value="ECO:0007669"/>
    <property type="project" value="UniProtKB-KW"/>
</dbReference>
<gene>
    <name evidence="3" type="ORF">G1H11_12625</name>
</gene>
<sequence>MSTSAAEHLPPAYPARAPWGTAGRLRAWQQAALSDYMQREPRDYLAVATPGAGKTTFALRVAAELLAKRAVHQLTIVAPTEHLKRQWADAADKVGITIDPAFSGRKGRTSRDYTGVAVTYAGVAAHPMLHRARCENRRTLVILDEVHHAGDSLSWGEAVREAFDPAARRLALTGTPFRSDINPIPFVTYVPDADGLQRSAADYTYGYANALQDGVVRPVLFMAYSGEMRWRTRAGDEVAARLGEPLTKDLTAQAWRTALDPEGEWIPSVLRAADTRLTEVRRHVPDAGGLVIATDQENARAYAALLGRICGERPTVVLSDEPKASKKIAQFSDNDHRWMVAVRMVSEGVDIPRLAVGVYATATQTPLFFAQAVGRFVRARKRGETASIFLPTVPSLLSYAGEMEASREHVLGKTSAPDDDPAAAEEALMKAAQRQETGADELVPFEALGSDAAFDRVLYDGGEFGTQAQSGSAEEADYLGIPGLLEPDQVTALLRRRQAEQQSGRQQSGGQSEAATADSGSARTVPEHERISMLRRELNGLVGAWHHRTGKPHGAIHTELRKACGGPPAALATAEEIQARIDTIREWAIARH</sequence>
<keyword evidence="3" id="KW-0378">Hydrolase</keyword>
<proteinExistence type="predicted"/>
<dbReference type="PROSITE" id="PS51192">
    <property type="entry name" value="HELICASE_ATP_BIND_1"/>
    <property type="match status" value="1"/>
</dbReference>
<evidence type="ECO:0000313" key="4">
    <source>
        <dbReference type="Proteomes" id="UP000469185"/>
    </source>
</evidence>
<dbReference type="GO" id="GO:0005829">
    <property type="term" value="C:cytosol"/>
    <property type="evidence" value="ECO:0007669"/>
    <property type="project" value="TreeGrafter"/>
</dbReference>
<evidence type="ECO:0000256" key="1">
    <source>
        <dbReference type="SAM" id="MobiDB-lite"/>
    </source>
</evidence>
<dbReference type="RefSeq" id="WP_163818938.1">
    <property type="nucleotide sequence ID" value="NZ_JAAGOB010000006.1"/>
</dbReference>
<dbReference type="SUPFAM" id="SSF52540">
    <property type="entry name" value="P-loop containing nucleoside triphosphate hydrolases"/>
    <property type="match status" value="1"/>
</dbReference>
<reference evidence="3 4" key="1">
    <citation type="submission" date="2020-02" db="EMBL/GenBank/DDBJ databases">
        <authorList>
            <person name="Li X.-J."/>
            <person name="Feng X.-M."/>
        </authorList>
    </citation>
    <scope>NUCLEOTIDE SEQUENCE [LARGE SCALE GENOMIC DNA]</scope>
    <source>
        <strain evidence="3 4">CGMCC 4.7225</strain>
    </source>
</reference>
<name>A0A6N9YMF2_9ACTN</name>
<dbReference type="InterPro" id="IPR014001">
    <property type="entry name" value="Helicase_ATP-bd"/>
</dbReference>
<dbReference type="PANTHER" id="PTHR47396:SF2">
    <property type="entry name" value="HELICASE ATP-BINDING DOMAIN-CONTAINING PROTEIN"/>
    <property type="match status" value="1"/>
</dbReference>
<organism evidence="3 4">
    <name type="scientific">Phytoactinopolyspora alkaliphila</name>
    <dbReference type="NCBI Taxonomy" id="1783498"/>
    <lineage>
        <taxon>Bacteria</taxon>
        <taxon>Bacillati</taxon>
        <taxon>Actinomycetota</taxon>
        <taxon>Actinomycetes</taxon>
        <taxon>Jiangellales</taxon>
        <taxon>Jiangellaceae</taxon>
        <taxon>Phytoactinopolyspora</taxon>
    </lineage>
</organism>
<protein>
    <submittedName>
        <fullName evidence="3">DEAD/DEAH box helicase</fullName>
    </submittedName>
</protein>
<dbReference type="SMART" id="SM00487">
    <property type="entry name" value="DEXDc"/>
    <property type="match status" value="1"/>
</dbReference>
<dbReference type="InterPro" id="IPR050742">
    <property type="entry name" value="Helicase_Restrict-Modif_Enz"/>
</dbReference>
<dbReference type="Gene3D" id="3.40.50.300">
    <property type="entry name" value="P-loop containing nucleotide triphosphate hydrolases"/>
    <property type="match status" value="2"/>
</dbReference>
<dbReference type="InterPro" id="IPR006935">
    <property type="entry name" value="Helicase/UvrB_N"/>
</dbReference>
<feature type="domain" description="Helicase ATP-binding" evidence="2">
    <location>
        <begin position="35"/>
        <end position="194"/>
    </location>
</feature>
<evidence type="ECO:0000313" key="3">
    <source>
        <dbReference type="EMBL" id="NED96154.1"/>
    </source>
</evidence>
<dbReference type="PANTHER" id="PTHR47396">
    <property type="entry name" value="TYPE I RESTRICTION ENZYME ECOKI R PROTEIN"/>
    <property type="match status" value="1"/>
</dbReference>
<keyword evidence="3" id="KW-0347">Helicase</keyword>
<keyword evidence="3" id="KW-0067">ATP-binding</keyword>
<keyword evidence="4" id="KW-1185">Reference proteome</keyword>
<accession>A0A6N9YMF2</accession>
<feature type="region of interest" description="Disordered" evidence="1">
    <location>
        <begin position="496"/>
        <end position="528"/>
    </location>
</feature>
<dbReference type="InterPro" id="IPR027417">
    <property type="entry name" value="P-loop_NTPase"/>
</dbReference>
<feature type="compositionally biased region" description="Low complexity" evidence="1">
    <location>
        <begin position="500"/>
        <end position="515"/>
    </location>
</feature>
<keyword evidence="3" id="KW-0547">Nucleotide-binding</keyword>
<dbReference type="EMBL" id="JAAGOB010000006">
    <property type="protein sequence ID" value="NED96154.1"/>
    <property type="molecule type" value="Genomic_DNA"/>
</dbReference>
<dbReference type="GO" id="GO:0016787">
    <property type="term" value="F:hydrolase activity"/>
    <property type="evidence" value="ECO:0007669"/>
    <property type="project" value="InterPro"/>
</dbReference>
<dbReference type="Pfam" id="PF04851">
    <property type="entry name" value="ResIII"/>
    <property type="match status" value="1"/>
</dbReference>
<dbReference type="Proteomes" id="UP000469185">
    <property type="component" value="Unassembled WGS sequence"/>
</dbReference>